<evidence type="ECO:0000259" key="2">
    <source>
        <dbReference type="PROSITE" id="PS50022"/>
    </source>
</evidence>
<protein>
    <recommendedName>
        <fullName evidence="2">F5/8 type C domain-containing protein</fullName>
    </recommendedName>
</protein>
<evidence type="ECO:0000256" key="1">
    <source>
        <dbReference type="SAM" id="SignalP"/>
    </source>
</evidence>
<dbReference type="InterPro" id="IPR008979">
    <property type="entry name" value="Galactose-bd-like_sf"/>
</dbReference>
<proteinExistence type="predicted"/>
<sequence length="243" mass="26945">MHLKSKLFSSLSLSVLLGLTATASLGQNVVLPLTVVNASGGWNEVNSAVDGNPNTMWNSQGPAPQFIEVDLGSDRMFSRVRLLPAQSDPGYSVHRIIGKTSAGQEVNFTTYGNFTKDNQWIEIFNQLEIPVRYVRVLTTQVNSWVAWREIQVYDGGDLSESCYSNEHGYGWAIYATLPGSSKCPDTQGHFLVKYRDVRNQPSGTLINSCSLYGLQGWTIVSSSKFSGQCDAYQNSERFILRKD</sequence>
<reference evidence="3" key="1">
    <citation type="submission" date="2017-10" db="EMBL/GenBank/DDBJ databases">
        <title>Chryseobacterium sp. B5 is a hydrocarbonoclastic and plant growth promoting bacterium.</title>
        <authorList>
            <person name="Thijs S."/>
            <person name="Gkorezis P."/>
            <person name="Van Hamme J."/>
        </authorList>
    </citation>
    <scope>NUCLEOTIDE SEQUENCE</scope>
    <source>
        <strain evidence="3">B5</strain>
    </source>
</reference>
<dbReference type="EMBL" id="PEKC01000006">
    <property type="protein sequence ID" value="PII37088.1"/>
    <property type="molecule type" value="Genomic_DNA"/>
</dbReference>
<dbReference type="Pfam" id="PF00754">
    <property type="entry name" value="F5_F8_type_C"/>
    <property type="match status" value="1"/>
</dbReference>
<dbReference type="InterPro" id="IPR000421">
    <property type="entry name" value="FA58C"/>
</dbReference>
<keyword evidence="1" id="KW-0732">Signal</keyword>
<dbReference type="SUPFAM" id="SSF49785">
    <property type="entry name" value="Galactose-binding domain-like"/>
    <property type="match status" value="1"/>
</dbReference>
<name>A0A2G7TB11_9FLAO</name>
<accession>A0A2G7TB11</accession>
<dbReference type="AlphaFoldDB" id="A0A2G7TB11"/>
<feature type="chain" id="PRO_5013856056" description="F5/8 type C domain-containing protein" evidence="1">
    <location>
        <begin position="27"/>
        <end position="243"/>
    </location>
</feature>
<feature type="signal peptide" evidence="1">
    <location>
        <begin position="1"/>
        <end position="26"/>
    </location>
</feature>
<feature type="domain" description="F5/8 type C" evidence="2">
    <location>
        <begin position="12"/>
        <end position="155"/>
    </location>
</feature>
<comment type="caution">
    <text evidence="3">The sequence shown here is derived from an EMBL/GenBank/DDBJ whole genome shotgun (WGS) entry which is preliminary data.</text>
</comment>
<evidence type="ECO:0000313" key="3">
    <source>
        <dbReference type="EMBL" id="PII37088.1"/>
    </source>
</evidence>
<gene>
    <name evidence="3" type="ORF">CTI11_02680</name>
</gene>
<dbReference type="PROSITE" id="PS50022">
    <property type="entry name" value="FA58C_3"/>
    <property type="match status" value="1"/>
</dbReference>
<organism evidence="3">
    <name type="scientific">Chryseobacterium sp. B5</name>
    <dbReference type="NCBI Taxonomy" id="2050562"/>
    <lineage>
        <taxon>Bacteria</taxon>
        <taxon>Pseudomonadati</taxon>
        <taxon>Bacteroidota</taxon>
        <taxon>Flavobacteriia</taxon>
        <taxon>Flavobacteriales</taxon>
        <taxon>Weeksellaceae</taxon>
        <taxon>Chryseobacterium group</taxon>
        <taxon>Chryseobacterium</taxon>
    </lineage>
</organism>
<dbReference type="Gene3D" id="2.60.120.260">
    <property type="entry name" value="Galactose-binding domain-like"/>
    <property type="match status" value="1"/>
</dbReference>